<dbReference type="PATRIC" id="fig|1348663.4.peg.3698"/>
<proteinExistence type="predicted"/>
<evidence type="ECO:0000256" key="1">
    <source>
        <dbReference type="SAM" id="Phobius"/>
    </source>
</evidence>
<dbReference type="Proteomes" id="UP000027178">
    <property type="component" value="Unassembled WGS sequence"/>
</dbReference>
<keyword evidence="3" id="KW-1185">Reference proteome</keyword>
<organism evidence="2 3">
    <name type="scientific">Kitasatospora cheerisanensis KCTC 2395</name>
    <dbReference type="NCBI Taxonomy" id="1348663"/>
    <lineage>
        <taxon>Bacteria</taxon>
        <taxon>Bacillati</taxon>
        <taxon>Actinomycetota</taxon>
        <taxon>Actinomycetes</taxon>
        <taxon>Kitasatosporales</taxon>
        <taxon>Streptomycetaceae</taxon>
        <taxon>Kitasatospora</taxon>
    </lineage>
</organism>
<evidence type="ECO:0000313" key="2">
    <source>
        <dbReference type="EMBL" id="KDN84048.1"/>
    </source>
</evidence>
<feature type="transmembrane region" description="Helical" evidence="1">
    <location>
        <begin position="29"/>
        <end position="49"/>
    </location>
</feature>
<keyword evidence="1" id="KW-1133">Transmembrane helix</keyword>
<name>A0A066YR63_9ACTN</name>
<evidence type="ECO:0000313" key="3">
    <source>
        <dbReference type="Proteomes" id="UP000027178"/>
    </source>
</evidence>
<comment type="caution">
    <text evidence="2">The sequence shown here is derived from an EMBL/GenBank/DDBJ whole genome shotgun (WGS) entry which is preliminary data.</text>
</comment>
<dbReference type="eggNOG" id="ENOG50320VW">
    <property type="taxonomic scope" value="Bacteria"/>
</dbReference>
<keyword evidence="1" id="KW-0812">Transmembrane</keyword>
<accession>A0A066YR63</accession>
<sequence>MFFLLGAVIGPSRPHHALADALRTAAWSTVAAAVASALIGLLGLLFSAARQRTAPPGDPQHAQDLAAARTAWRTALLHRGLVPFLLAGLHAADAGRDA</sequence>
<dbReference type="EMBL" id="JNBY01000093">
    <property type="protein sequence ID" value="KDN84048.1"/>
    <property type="molecule type" value="Genomic_DNA"/>
</dbReference>
<reference evidence="2 3" key="1">
    <citation type="submission" date="2014-05" db="EMBL/GenBank/DDBJ databases">
        <title>Draft Genome Sequence of Kitasatospora cheerisanensis KCTC 2395.</title>
        <authorList>
            <person name="Nam D.H."/>
        </authorList>
    </citation>
    <scope>NUCLEOTIDE SEQUENCE [LARGE SCALE GENOMIC DNA]</scope>
    <source>
        <strain evidence="2 3">KCTC 2395</strain>
    </source>
</reference>
<protein>
    <submittedName>
        <fullName evidence="2">Uncharacterized protein</fullName>
    </submittedName>
</protein>
<gene>
    <name evidence="2" type="ORF">KCH_38390</name>
</gene>
<dbReference type="HOGENOM" id="CLU_2330021_0_0_11"/>
<dbReference type="AlphaFoldDB" id="A0A066YR63"/>
<keyword evidence="1" id="KW-0472">Membrane</keyword>